<name>A0A371HEP7_MUCPR</name>
<feature type="compositionally biased region" description="Basic and acidic residues" evidence="1">
    <location>
        <begin position="79"/>
        <end position="93"/>
    </location>
</feature>
<dbReference type="AlphaFoldDB" id="A0A371HEP7"/>
<dbReference type="EMBL" id="QJKJ01002800">
    <property type="protein sequence ID" value="RDY01259.1"/>
    <property type="molecule type" value="Genomic_DNA"/>
</dbReference>
<feature type="region of interest" description="Disordered" evidence="1">
    <location>
        <begin position="58"/>
        <end position="110"/>
    </location>
</feature>
<reference evidence="2" key="1">
    <citation type="submission" date="2018-05" db="EMBL/GenBank/DDBJ databases">
        <title>Draft genome of Mucuna pruriens seed.</title>
        <authorList>
            <person name="Nnadi N.E."/>
            <person name="Vos R."/>
            <person name="Hasami M.H."/>
            <person name="Devisetty U.K."/>
            <person name="Aguiy J.C."/>
        </authorList>
    </citation>
    <scope>NUCLEOTIDE SEQUENCE [LARGE SCALE GENOMIC DNA]</scope>
    <source>
        <strain evidence="2">JCA_2017</strain>
    </source>
</reference>
<comment type="caution">
    <text evidence="2">The sequence shown here is derived from an EMBL/GenBank/DDBJ whole genome shotgun (WGS) entry which is preliminary data.</text>
</comment>
<dbReference type="Proteomes" id="UP000257109">
    <property type="component" value="Unassembled WGS sequence"/>
</dbReference>
<sequence length="110" mass="12486">MKGRLLRSGGIPLMGGQHRASPQEGWKKRAQRITSPYPTSTCWWIILLNTLVIPSWTDSPDITKSRWPSRTRRKPISSPHRERSVIRSCHSDSKMPGQPIRGPWSPSSTT</sequence>
<evidence type="ECO:0000256" key="1">
    <source>
        <dbReference type="SAM" id="MobiDB-lite"/>
    </source>
</evidence>
<evidence type="ECO:0000313" key="3">
    <source>
        <dbReference type="Proteomes" id="UP000257109"/>
    </source>
</evidence>
<feature type="non-terminal residue" evidence="2">
    <location>
        <position position="1"/>
    </location>
</feature>
<keyword evidence="3" id="KW-1185">Reference proteome</keyword>
<gene>
    <name evidence="2" type="ORF">CR513_15436</name>
</gene>
<accession>A0A371HEP7</accession>
<evidence type="ECO:0000313" key="2">
    <source>
        <dbReference type="EMBL" id="RDY01259.1"/>
    </source>
</evidence>
<feature type="region of interest" description="Disordered" evidence="1">
    <location>
        <begin position="1"/>
        <end position="31"/>
    </location>
</feature>
<organism evidence="2 3">
    <name type="scientific">Mucuna pruriens</name>
    <name type="common">Velvet bean</name>
    <name type="synonym">Dolichos pruriens</name>
    <dbReference type="NCBI Taxonomy" id="157652"/>
    <lineage>
        <taxon>Eukaryota</taxon>
        <taxon>Viridiplantae</taxon>
        <taxon>Streptophyta</taxon>
        <taxon>Embryophyta</taxon>
        <taxon>Tracheophyta</taxon>
        <taxon>Spermatophyta</taxon>
        <taxon>Magnoliopsida</taxon>
        <taxon>eudicotyledons</taxon>
        <taxon>Gunneridae</taxon>
        <taxon>Pentapetalae</taxon>
        <taxon>rosids</taxon>
        <taxon>fabids</taxon>
        <taxon>Fabales</taxon>
        <taxon>Fabaceae</taxon>
        <taxon>Papilionoideae</taxon>
        <taxon>50 kb inversion clade</taxon>
        <taxon>NPAAA clade</taxon>
        <taxon>indigoferoid/millettioid clade</taxon>
        <taxon>Phaseoleae</taxon>
        <taxon>Mucuna</taxon>
    </lineage>
</organism>
<protein>
    <submittedName>
        <fullName evidence="2">Uncharacterized protein</fullName>
    </submittedName>
</protein>
<proteinExistence type="predicted"/>